<feature type="region of interest" description="Disordered" evidence="9">
    <location>
        <begin position="437"/>
        <end position="485"/>
    </location>
</feature>
<keyword evidence="4" id="KW-0119">Carbohydrate metabolism</keyword>
<accession>A0A2G8SN12</accession>
<proteinExistence type="inferred from homology"/>
<comment type="catalytic activity">
    <reaction evidence="1">
        <text>Random endo-hydrolysis of N-acetyl-beta-D-glucosaminide (1-&gt;4)-beta-linkages in chitin and chitodextrins.</text>
        <dbReference type="EC" id="3.2.1.14"/>
    </reaction>
</comment>
<dbReference type="InterPro" id="IPR036573">
    <property type="entry name" value="CBM_sf_5/12"/>
</dbReference>
<dbReference type="GO" id="GO:0000272">
    <property type="term" value="P:polysaccharide catabolic process"/>
    <property type="evidence" value="ECO:0007669"/>
    <property type="project" value="UniProtKB-KW"/>
</dbReference>
<evidence type="ECO:0000256" key="2">
    <source>
        <dbReference type="ARBA" id="ARBA00022801"/>
    </source>
</evidence>
<evidence type="ECO:0000256" key="5">
    <source>
        <dbReference type="ARBA" id="ARBA00023295"/>
    </source>
</evidence>
<organism evidence="12 13">
    <name type="scientific">Ganoderma sinense ZZ0214-1</name>
    <dbReference type="NCBI Taxonomy" id="1077348"/>
    <lineage>
        <taxon>Eukaryota</taxon>
        <taxon>Fungi</taxon>
        <taxon>Dikarya</taxon>
        <taxon>Basidiomycota</taxon>
        <taxon>Agaricomycotina</taxon>
        <taxon>Agaricomycetes</taxon>
        <taxon>Polyporales</taxon>
        <taxon>Polyporaceae</taxon>
        <taxon>Ganoderma</taxon>
    </lineage>
</organism>
<dbReference type="AlphaFoldDB" id="A0A2G8SN12"/>
<dbReference type="OrthoDB" id="76388at2759"/>
<dbReference type="CDD" id="cd12215">
    <property type="entry name" value="ChiC_BD"/>
    <property type="match status" value="1"/>
</dbReference>
<dbReference type="PANTHER" id="PTHR11177:SF317">
    <property type="entry name" value="CHITINASE 12-RELATED"/>
    <property type="match status" value="1"/>
</dbReference>
<comment type="caution">
    <text evidence="12">The sequence shown here is derived from an EMBL/GenBank/DDBJ whole genome shotgun (WGS) entry which is preliminary data.</text>
</comment>
<dbReference type="PANTHER" id="PTHR11177">
    <property type="entry name" value="CHITINASE"/>
    <property type="match status" value="1"/>
</dbReference>
<reference evidence="12 13" key="1">
    <citation type="journal article" date="2015" name="Sci. Rep.">
        <title>Chromosome-level genome map provides insights into diverse defense mechanisms in the medicinal fungus Ganoderma sinense.</title>
        <authorList>
            <person name="Zhu Y."/>
            <person name="Xu J."/>
            <person name="Sun C."/>
            <person name="Zhou S."/>
            <person name="Xu H."/>
            <person name="Nelson D.R."/>
            <person name="Qian J."/>
            <person name="Song J."/>
            <person name="Luo H."/>
            <person name="Xiang L."/>
            <person name="Li Y."/>
            <person name="Xu Z."/>
            <person name="Ji A."/>
            <person name="Wang L."/>
            <person name="Lu S."/>
            <person name="Hayward A."/>
            <person name="Sun W."/>
            <person name="Li X."/>
            <person name="Schwartz D.C."/>
            <person name="Wang Y."/>
            <person name="Chen S."/>
        </authorList>
    </citation>
    <scope>NUCLEOTIDE SEQUENCE [LARGE SCALE GENOMIC DNA]</scope>
    <source>
        <strain evidence="12 13">ZZ0214-1</strain>
    </source>
</reference>
<evidence type="ECO:0000256" key="6">
    <source>
        <dbReference type="ARBA" id="ARBA00023326"/>
    </source>
</evidence>
<evidence type="ECO:0000256" key="9">
    <source>
        <dbReference type="SAM" id="MobiDB-lite"/>
    </source>
</evidence>
<dbReference type="GO" id="GO:0008061">
    <property type="term" value="F:chitin binding"/>
    <property type="evidence" value="ECO:0007669"/>
    <property type="project" value="InterPro"/>
</dbReference>
<evidence type="ECO:0000256" key="7">
    <source>
        <dbReference type="RuleBase" id="RU000489"/>
    </source>
</evidence>
<evidence type="ECO:0000256" key="1">
    <source>
        <dbReference type="ARBA" id="ARBA00000822"/>
    </source>
</evidence>
<keyword evidence="6" id="KW-0624">Polysaccharide degradation</keyword>
<dbReference type="SUPFAM" id="SSF51445">
    <property type="entry name" value="(Trans)glycosidases"/>
    <property type="match status" value="1"/>
</dbReference>
<keyword evidence="13" id="KW-1185">Reference proteome</keyword>
<dbReference type="GO" id="GO:0008843">
    <property type="term" value="F:endochitinase activity"/>
    <property type="evidence" value="ECO:0007669"/>
    <property type="project" value="UniProtKB-EC"/>
</dbReference>
<dbReference type="GO" id="GO:0030246">
    <property type="term" value="F:carbohydrate binding"/>
    <property type="evidence" value="ECO:0007669"/>
    <property type="project" value="InterPro"/>
</dbReference>
<dbReference type="GO" id="GO:0005576">
    <property type="term" value="C:extracellular region"/>
    <property type="evidence" value="ECO:0007669"/>
    <property type="project" value="InterPro"/>
</dbReference>
<evidence type="ECO:0000256" key="4">
    <source>
        <dbReference type="ARBA" id="ARBA00023277"/>
    </source>
</evidence>
<feature type="signal peptide" evidence="10">
    <location>
        <begin position="1"/>
        <end position="26"/>
    </location>
</feature>
<dbReference type="STRING" id="1077348.A0A2G8SN12"/>
<keyword evidence="2 7" id="KW-0378">Hydrolase</keyword>
<dbReference type="InterPro" id="IPR017853">
    <property type="entry name" value="GH"/>
</dbReference>
<dbReference type="SUPFAM" id="SSF51055">
    <property type="entry name" value="Carbohydrate binding domain"/>
    <property type="match status" value="1"/>
</dbReference>
<dbReference type="SMART" id="SM00636">
    <property type="entry name" value="Glyco_18"/>
    <property type="match status" value="1"/>
</dbReference>
<dbReference type="SMART" id="SM00495">
    <property type="entry name" value="ChtBD3"/>
    <property type="match status" value="1"/>
</dbReference>
<keyword evidence="10" id="KW-0732">Signal</keyword>
<dbReference type="EMBL" id="AYKW01000004">
    <property type="protein sequence ID" value="PIL35113.1"/>
    <property type="molecule type" value="Genomic_DNA"/>
</dbReference>
<evidence type="ECO:0000256" key="3">
    <source>
        <dbReference type="ARBA" id="ARBA00023024"/>
    </source>
</evidence>
<keyword evidence="5 7" id="KW-0326">Glycosidase</keyword>
<protein>
    <recommendedName>
        <fullName evidence="11">GH18 domain-containing protein</fullName>
    </recommendedName>
</protein>
<dbReference type="PROSITE" id="PS51910">
    <property type="entry name" value="GH18_2"/>
    <property type="match status" value="1"/>
</dbReference>
<dbReference type="Gene3D" id="3.10.50.10">
    <property type="match status" value="1"/>
</dbReference>
<feature type="compositionally biased region" description="Low complexity" evidence="9">
    <location>
        <begin position="453"/>
        <end position="485"/>
    </location>
</feature>
<feature type="domain" description="GH18" evidence="11">
    <location>
        <begin position="62"/>
        <end position="421"/>
    </location>
</feature>
<evidence type="ECO:0000256" key="10">
    <source>
        <dbReference type="SAM" id="SignalP"/>
    </source>
</evidence>
<comment type="similarity">
    <text evidence="8">Belongs to the glycosyl hydrolase 18 family.</text>
</comment>
<dbReference type="GO" id="GO:0006032">
    <property type="term" value="P:chitin catabolic process"/>
    <property type="evidence" value="ECO:0007669"/>
    <property type="project" value="UniProtKB-KW"/>
</dbReference>
<dbReference type="Pfam" id="PF00704">
    <property type="entry name" value="Glyco_hydro_18"/>
    <property type="match status" value="1"/>
</dbReference>
<dbReference type="InterPro" id="IPR001579">
    <property type="entry name" value="Glyco_hydro_18_chit_AS"/>
</dbReference>
<dbReference type="PROSITE" id="PS01095">
    <property type="entry name" value="GH18_1"/>
    <property type="match status" value="1"/>
</dbReference>
<name>A0A2G8SN12_9APHY</name>
<dbReference type="InterPro" id="IPR011583">
    <property type="entry name" value="Chitinase_II/V-like_cat"/>
</dbReference>
<dbReference type="InterPro" id="IPR001223">
    <property type="entry name" value="Glyco_hydro18_cat"/>
</dbReference>
<evidence type="ECO:0000259" key="11">
    <source>
        <dbReference type="PROSITE" id="PS51910"/>
    </source>
</evidence>
<dbReference type="Proteomes" id="UP000230002">
    <property type="component" value="Unassembled WGS sequence"/>
</dbReference>
<sequence>MTLISSVTRVLFIAAIALVAVADVEATASKPRHAHHKISALLSKAVREATDAITINKRASSKVNAAYYPNWAIYAPYNLMPTDIKTSSLTHLFYSFADVSLDTNTIELSDSWSDVEKTFPGDATHESGTNVYGCLKQLYLIKLAHRNIKTVLSVGGGARSAKGHFNFVTSPSKRATFVKSAVQMVEDYGIDGIDIDYEFPDSTALGAGLASLLTELRSAFNDLQKKKGDATPYLVTAATSALPSQYKYYDFKKMDAALSFWNLMAYDYTGSWTDIADNQANLYGGSRTGVSTDKAIKEYISRGATTSKISLGIPLYGRVFEKTSGLGKSYSGTANDEGTYSNRDLPKAGATLHEDTTDVASYTYDASKREFVSFDTPKIATLKAQYAQSKGLAGTFFWHLSTDKRDSNSLVDTTAKTFGSLEQTQNHINYPNSKFTNIRNNMGKGSGGGGSTGKTTSSYTTSHTTRKPTTTTSKGSKPTSSSGKCSGVAAWNASTNYKPKASVTYNGHLWTANDYSHNDIPGNYAGVWTDKGKC</sequence>
<feature type="chain" id="PRO_5013593967" description="GH18 domain-containing protein" evidence="10">
    <location>
        <begin position="27"/>
        <end position="534"/>
    </location>
</feature>
<evidence type="ECO:0000313" key="12">
    <source>
        <dbReference type="EMBL" id="PIL35113.1"/>
    </source>
</evidence>
<gene>
    <name evidence="12" type="ORF">GSI_02901</name>
</gene>
<dbReference type="Gene3D" id="3.20.20.80">
    <property type="entry name" value="Glycosidases"/>
    <property type="match status" value="1"/>
</dbReference>
<evidence type="ECO:0000256" key="8">
    <source>
        <dbReference type="RuleBase" id="RU004453"/>
    </source>
</evidence>
<dbReference type="Gene3D" id="2.10.10.20">
    <property type="entry name" value="Carbohydrate-binding module superfamily 5/12"/>
    <property type="match status" value="1"/>
</dbReference>
<evidence type="ECO:0000313" key="13">
    <source>
        <dbReference type="Proteomes" id="UP000230002"/>
    </source>
</evidence>
<dbReference type="InterPro" id="IPR003610">
    <property type="entry name" value="CBM5/12"/>
</dbReference>
<keyword evidence="3" id="KW-0146">Chitin degradation</keyword>
<dbReference type="CDD" id="cd06548">
    <property type="entry name" value="GH18_chitinase"/>
    <property type="match status" value="1"/>
</dbReference>
<dbReference type="SUPFAM" id="SSF54556">
    <property type="entry name" value="Chitinase insertion domain"/>
    <property type="match status" value="1"/>
</dbReference>
<dbReference type="InterPro" id="IPR050314">
    <property type="entry name" value="Glycosyl_Hydrlase_18"/>
</dbReference>
<dbReference type="InterPro" id="IPR029070">
    <property type="entry name" value="Chitinase_insertion_sf"/>
</dbReference>